<organism evidence="3 4">
    <name type="scientific">Saitozyma podzolica</name>
    <dbReference type="NCBI Taxonomy" id="1890683"/>
    <lineage>
        <taxon>Eukaryota</taxon>
        <taxon>Fungi</taxon>
        <taxon>Dikarya</taxon>
        <taxon>Basidiomycota</taxon>
        <taxon>Agaricomycotina</taxon>
        <taxon>Tremellomycetes</taxon>
        <taxon>Tremellales</taxon>
        <taxon>Trimorphomycetaceae</taxon>
        <taxon>Saitozyma</taxon>
    </lineage>
</organism>
<sequence>MTNAKSDCSLIGKSESGQREDEETSRKFGSVFSLSEKEVLIDHFPGYLYRFLPVWGRFSVSTNYFCFHSSQLLHKTEMIIPIRDLYGLKAQRELRFGHSGLIVVIKGHEELFLEFSSSRCRKACVALLEKRMEEVQLRSERGEADPAKLEAPVMEDLDQSAETERRQSIPPIVTHGEYKDWVEGHGIEFACVGGDPAELMKRCVDNGMFTVSFLKGGIQKFREWLDDLLQSSWEACQGSELFIESPSAMGGIHISKALQIPYFRAFTMPWTRTRAYPVGTSLLSREQVAELGGQHAFAVPEHRRGGSYNYMTYIMFDQVFWRVIGGQINRFRKHVLKINATTFDRLEQHKSDAHSITLFLSHSSDEKFPVVAVPLRKSRATSNDSSTYLRDTSRGVPPSQPVWTLT</sequence>
<dbReference type="EMBL" id="RSCD01000025">
    <property type="protein sequence ID" value="RSH83015.1"/>
    <property type="molecule type" value="Genomic_DNA"/>
</dbReference>
<keyword evidence="3" id="KW-0808">Transferase</keyword>
<dbReference type="GO" id="GO:0016758">
    <property type="term" value="F:hexosyltransferase activity"/>
    <property type="evidence" value="ECO:0007669"/>
    <property type="project" value="InterPro"/>
</dbReference>
<dbReference type="GO" id="GO:0016125">
    <property type="term" value="P:sterol metabolic process"/>
    <property type="evidence" value="ECO:0007669"/>
    <property type="project" value="TreeGrafter"/>
</dbReference>
<dbReference type="GO" id="GO:0005975">
    <property type="term" value="P:carbohydrate metabolic process"/>
    <property type="evidence" value="ECO:0007669"/>
    <property type="project" value="InterPro"/>
</dbReference>
<name>A0A427XWB9_9TREE</name>
<dbReference type="InterPro" id="IPR004276">
    <property type="entry name" value="GlycoTrans_28_N"/>
</dbReference>
<dbReference type="Pfam" id="PF03033">
    <property type="entry name" value="Glyco_transf_28"/>
    <property type="match status" value="1"/>
</dbReference>
<evidence type="ECO:0000313" key="4">
    <source>
        <dbReference type="Proteomes" id="UP000279259"/>
    </source>
</evidence>
<dbReference type="InterPro" id="IPR004182">
    <property type="entry name" value="GRAM"/>
</dbReference>
<comment type="caution">
    <text evidence="3">The sequence shown here is derived from an EMBL/GenBank/DDBJ whole genome shotgun (WGS) entry which is preliminary data.</text>
</comment>
<feature type="region of interest" description="Disordered" evidence="1">
    <location>
        <begin position="1"/>
        <end position="22"/>
    </location>
</feature>
<dbReference type="Gene3D" id="2.30.29.30">
    <property type="entry name" value="Pleckstrin-homology domain (PH domain)/Phosphotyrosine-binding domain (PTB)"/>
    <property type="match status" value="1"/>
</dbReference>
<dbReference type="SMART" id="SM00568">
    <property type="entry name" value="GRAM"/>
    <property type="match status" value="1"/>
</dbReference>
<dbReference type="InterPro" id="IPR050426">
    <property type="entry name" value="Glycosyltransferase_28"/>
</dbReference>
<proteinExistence type="predicted"/>
<dbReference type="Proteomes" id="UP000279259">
    <property type="component" value="Unassembled WGS sequence"/>
</dbReference>
<evidence type="ECO:0000259" key="2">
    <source>
        <dbReference type="SMART" id="SM00568"/>
    </source>
</evidence>
<dbReference type="FunFam" id="2.30.29.30:FF:000303">
    <property type="entry name" value="Sterol 3-beta-glucosyltransferase"/>
    <property type="match status" value="1"/>
</dbReference>
<dbReference type="STRING" id="1890683.A0A427XWB9"/>
<dbReference type="InterPro" id="IPR011993">
    <property type="entry name" value="PH-like_dom_sf"/>
</dbReference>
<dbReference type="GO" id="GO:0008194">
    <property type="term" value="F:UDP-glycosyltransferase activity"/>
    <property type="evidence" value="ECO:0007669"/>
    <property type="project" value="TreeGrafter"/>
</dbReference>
<evidence type="ECO:0000313" key="3">
    <source>
        <dbReference type="EMBL" id="RSH83015.1"/>
    </source>
</evidence>
<dbReference type="CDD" id="cd13216">
    <property type="entry name" value="PH-GRAM2_AGT26"/>
    <property type="match status" value="1"/>
</dbReference>
<dbReference type="OrthoDB" id="10261837at2759"/>
<dbReference type="SUPFAM" id="SSF53756">
    <property type="entry name" value="UDP-Glycosyltransferase/glycogen phosphorylase"/>
    <property type="match status" value="1"/>
</dbReference>
<dbReference type="AlphaFoldDB" id="A0A427XWB9"/>
<feature type="domain" description="GRAM" evidence="2">
    <location>
        <begin position="26"/>
        <end position="92"/>
    </location>
</feature>
<dbReference type="Gene3D" id="3.40.50.2000">
    <property type="entry name" value="Glycogen Phosphorylase B"/>
    <property type="match status" value="1"/>
</dbReference>
<reference evidence="3 4" key="1">
    <citation type="submission" date="2018-11" db="EMBL/GenBank/DDBJ databases">
        <title>Genome sequence of Saitozyma podzolica DSM 27192.</title>
        <authorList>
            <person name="Aliyu H."/>
            <person name="Gorte O."/>
            <person name="Ochsenreither K."/>
        </authorList>
    </citation>
    <scope>NUCLEOTIDE SEQUENCE [LARGE SCALE GENOMIC DNA]</scope>
    <source>
        <strain evidence="3 4">DSM 27192</strain>
    </source>
</reference>
<gene>
    <name evidence="3" type="primary">ATG26_1</name>
    <name evidence="3" type="ORF">EHS25_005725</name>
</gene>
<keyword evidence="4" id="KW-1185">Reference proteome</keyword>
<protein>
    <submittedName>
        <fullName evidence="3">Sterol 3-beta-glucosyltransferase</fullName>
    </submittedName>
</protein>
<accession>A0A427XWB9</accession>
<dbReference type="Pfam" id="PF02893">
    <property type="entry name" value="GRAM"/>
    <property type="match status" value="1"/>
</dbReference>
<dbReference type="PANTHER" id="PTHR48050:SF25">
    <property type="entry name" value="STEROL 3-BETA-GLUCOSYLTRANSFERASE"/>
    <property type="match status" value="1"/>
</dbReference>
<dbReference type="InterPro" id="IPR048065">
    <property type="entry name" value="ATG26_PH_GRAM2"/>
</dbReference>
<dbReference type="PANTHER" id="PTHR48050">
    <property type="entry name" value="STEROL 3-BETA-GLUCOSYLTRANSFERASE"/>
    <property type="match status" value="1"/>
</dbReference>
<feature type="region of interest" description="Disordered" evidence="1">
    <location>
        <begin position="383"/>
        <end position="406"/>
    </location>
</feature>
<evidence type="ECO:0000256" key="1">
    <source>
        <dbReference type="SAM" id="MobiDB-lite"/>
    </source>
</evidence>